<dbReference type="Proteomes" id="UP001234178">
    <property type="component" value="Unassembled WGS sequence"/>
</dbReference>
<name>A0ABR0ARQ4_9CRUS</name>
<gene>
    <name evidence="2" type="ORF">OUZ56_016830</name>
</gene>
<protein>
    <submittedName>
        <fullName evidence="2">Uncharacterized protein</fullName>
    </submittedName>
</protein>
<evidence type="ECO:0000313" key="3">
    <source>
        <dbReference type="Proteomes" id="UP001234178"/>
    </source>
</evidence>
<feature type="compositionally biased region" description="Polar residues" evidence="1">
    <location>
        <begin position="21"/>
        <end position="31"/>
    </location>
</feature>
<organism evidence="2 3">
    <name type="scientific">Daphnia magna</name>
    <dbReference type="NCBI Taxonomy" id="35525"/>
    <lineage>
        <taxon>Eukaryota</taxon>
        <taxon>Metazoa</taxon>
        <taxon>Ecdysozoa</taxon>
        <taxon>Arthropoda</taxon>
        <taxon>Crustacea</taxon>
        <taxon>Branchiopoda</taxon>
        <taxon>Diplostraca</taxon>
        <taxon>Cladocera</taxon>
        <taxon>Anomopoda</taxon>
        <taxon>Daphniidae</taxon>
        <taxon>Daphnia</taxon>
    </lineage>
</organism>
<dbReference type="EMBL" id="JAOYFB010000038">
    <property type="protein sequence ID" value="KAK4027779.1"/>
    <property type="molecule type" value="Genomic_DNA"/>
</dbReference>
<reference evidence="2 3" key="1">
    <citation type="journal article" date="2023" name="Nucleic Acids Res.">
        <title>The hologenome of Daphnia magna reveals possible DNA methylation and microbiome-mediated evolution of the host genome.</title>
        <authorList>
            <person name="Chaturvedi A."/>
            <person name="Li X."/>
            <person name="Dhandapani V."/>
            <person name="Marshall H."/>
            <person name="Kissane S."/>
            <person name="Cuenca-Cambronero M."/>
            <person name="Asole G."/>
            <person name="Calvet F."/>
            <person name="Ruiz-Romero M."/>
            <person name="Marangio P."/>
            <person name="Guigo R."/>
            <person name="Rago D."/>
            <person name="Mirbahai L."/>
            <person name="Eastwood N."/>
            <person name="Colbourne J.K."/>
            <person name="Zhou J."/>
            <person name="Mallon E."/>
            <person name="Orsini L."/>
        </authorList>
    </citation>
    <scope>NUCLEOTIDE SEQUENCE [LARGE SCALE GENOMIC DNA]</scope>
    <source>
        <strain evidence="2">LRV0_1</strain>
    </source>
</reference>
<sequence length="187" mass="19577">MGVDDDEPRQIVVMGRPPTRNKPSGSINGESLRSGESRPIWLPLANALISLAYADFWAIFMQQSRPARNNDGVNSSPGAAFNPATDRLRAESVVLDSIILPIVGGGRLEAPASVATTAFTLTSSHTATGLTISRASGCTAPPPNLCGYSSSPISRKAGPARLWWPSVSSLASIPRLRSSAGFSSEGT</sequence>
<proteinExistence type="predicted"/>
<evidence type="ECO:0000313" key="2">
    <source>
        <dbReference type="EMBL" id="KAK4027779.1"/>
    </source>
</evidence>
<keyword evidence="3" id="KW-1185">Reference proteome</keyword>
<accession>A0ABR0ARQ4</accession>
<comment type="caution">
    <text evidence="2">The sequence shown here is derived from an EMBL/GenBank/DDBJ whole genome shotgun (WGS) entry which is preliminary data.</text>
</comment>
<feature type="region of interest" description="Disordered" evidence="1">
    <location>
        <begin position="1"/>
        <end position="34"/>
    </location>
</feature>
<evidence type="ECO:0000256" key="1">
    <source>
        <dbReference type="SAM" id="MobiDB-lite"/>
    </source>
</evidence>